<evidence type="ECO:0000313" key="6">
    <source>
        <dbReference type="Proteomes" id="UP000762676"/>
    </source>
</evidence>
<dbReference type="PROSITE" id="PS01208">
    <property type="entry name" value="VWFC_1"/>
    <property type="match status" value="1"/>
</dbReference>
<feature type="domain" description="VWFC" evidence="4">
    <location>
        <begin position="55"/>
        <end position="117"/>
    </location>
</feature>
<keyword evidence="3" id="KW-0732">Signal</keyword>
<gene>
    <name evidence="5" type="ORF">ElyMa_007047800</name>
</gene>
<feature type="domain" description="VWFC" evidence="4">
    <location>
        <begin position="117"/>
        <end position="176"/>
    </location>
</feature>
<dbReference type="PROSITE" id="PS50184">
    <property type="entry name" value="VWFC_2"/>
    <property type="match status" value="2"/>
</dbReference>
<keyword evidence="6" id="KW-1185">Reference proteome</keyword>
<comment type="caution">
    <text evidence="5">The sequence shown here is derived from an EMBL/GenBank/DDBJ whole genome shotgun (WGS) entry which is preliminary data.</text>
</comment>
<accession>A0AAV4JUZ1</accession>
<dbReference type="AlphaFoldDB" id="A0AAV4JUZ1"/>
<evidence type="ECO:0000256" key="2">
    <source>
        <dbReference type="ARBA" id="ARBA00022525"/>
    </source>
</evidence>
<evidence type="ECO:0000259" key="4">
    <source>
        <dbReference type="PROSITE" id="PS50184"/>
    </source>
</evidence>
<dbReference type="Gene3D" id="2.10.70.10">
    <property type="entry name" value="Complement Module, domain 1"/>
    <property type="match status" value="2"/>
</dbReference>
<name>A0AAV4JUZ1_9GAST</name>
<proteinExistence type="predicted"/>
<comment type="subcellular location">
    <subcellularLocation>
        <location evidence="1">Secreted</location>
    </subcellularLocation>
</comment>
<protein>
    <submittedName>
        <fullName evidence="5">Kielin/chordin-like protein</fullName>
    </submittedName>
</protein>
<keyword evidence="2" id="KW-0964">Secreted</keyword>
<organism evidence="5 6">
    <name type="scientific">Elysia marginata</name>
    <dbReference type="NCBI Taxonomy" id="1093978"/>
    <lineage>
        <taxon>Eukaryota</taxon>
        <taxon>Metazoa</taxon>
        <taxon>Spiralia</taxon>
        <taxon>Lophotrochozoa</taxon>
        <taxon>Mollusca</taxon>
        <taxon>Gastropoda</taxon>
        <taxon>Heterobranchia</taxon>
        <taxon>Euthyneura</taxon>
        <taxon>Panpulmonata</taxon>
        <taxon>Sacoglossa</taxon>
        <taxon>Placobranchoidea</taxon>
        <taxon>Plakobranchidae</taxon>
        <taxon>Elysia</taxon>
    </lineage>
</organism>
<sequence length="227" mass="25151">MADNLIKLLKLAQLTASLFSSYLGNVLCDSKRDRCPRVACRNPVTPPGECCPVCTTCQYRGREYRDGQSFALPKDGCRKCTCQRGRLSCVPMTESDCPVTQCTHPGKRRNQCCPTCKACRYKRRMVRNGQRFTAPDDKCQRCQCKDGSVTCQRVGCPEVKCLNPITVPGECCPVCASVCVFEGREYSEGESFQSPLATCHTCTCKVSPPSIAVAARLGETIEIYKYH</sequence>
<dbReference type="SMART" id="SM00214">
    <property type="entry name" value="VWC"/>
    <property type="match status" value="2"/>
</dbReference>
<reference evidence="5 6" key="1">
    <citation type="journal article" date="2021" name="Elife">
        <title>Chloroplast acquisition without the gene transfer in kleptoplastic sea slugs, Plakobranchus ocellatus.</title>
        <authorList>
            <person name="Maeda T."/>
            <person name="Takahashi S."/>
            <person name="Yoshida T."/>
            <person name="Shimamura S."/>
            <person name="Takaki Y."/>
            <person name="Nagai Y."/>
            <person name="Toyoda A."/>
            <person name="Suzuki Y."/>
            <person name="Arimoto A."/>
            <person name="Ishii H."/>
            <person name="Satoh N."/>
            <person name="Nishiyama T."/>
            <person name="Hasebe M."/>
            <person name="Maruyama T."/>
            <person name="Minagawa J."/>
            <person name="Obokata J."/>
            <person name="Shigenobu S."/>
        </authorList>
    </citation>
    <scope>NUCLEOTIDE SEQUENCE [LARGE SCALE GENOMIC DNA]</scope>
</reference>
<dbReference type="PANTHER" id="PTHR46698:SF6">
    <property type="entry name" value="KIELIN_CHORDIN-LIKE PROTEIN"/>
    <property type="match status" value="1"/>
</dbReference>
<dbReference type="EMBL" id="BMAT01014097">
    <property type="protein sequence ID" value="GFS26235.1"/>
    <property type="molecule type" value="Genomic_DNA"/>
</dbReference>
<evidence type="ECO:0000256" key="1">
    <source>
        <dbReference type="ARBA" id="ARBA00004613"/>
    </source>
</evidence>
<dbReference type="Gene3D" id="6.20.200.20">
    <property type="match status" value="1"/>
</dbReference>
<dbReference type="Pfam" id="PF23334">
    <property type="entry name" value="VWC2L_2nd"/>
    <property type="match status" value="2"/>
</dbReference>
<dbReference type="InterPro" id="IPR001007">
    <property type="entry name" value="VWF_dom"/>
</dbReference>
<evidence type="ECO:0000313" key="5">
    <source>
        <dbReference type="EMBL" id="GFS26235.1"/>
    </source>
</evidence>
<dbReference type="InterPro" id="IPR052424">
    <property type="entry name" value="Kielin_Chordin-BMP_Reg"/>
</dbReference>
<dbReference type="Proteomes" id="UP000762676">
    <property type="component" value="Unassembled WGS sequence"/>
</dbReference>
<dbReference type="PANTHER" id="PTHR46698">
    <property type="entry name" value="CROSSVEINLESS 2"/>
    <property type="match status" value="1"/>
</dbReference>
<dbReference type="GO" id="GO:0005576">
    <property type="term" value="C:extracellular region"/>
    <property type="evidence" value="ECO:0007669"/>
    <property type="project" value="UniProtKB-SubCell"/>
</dbReference>
<dbReference type="GO" id="GO:0030513">
    <property type="term" value="P:positive regulation of BMP signaling pathway"/>
    <property type="evidence" value="ECO:0007669"/>
    <property type="project" value="TreeGrafter"/>
</dbReference>
<dbReference type="SUPFAM" id="SSF57603">
    <property type="entry name" value="FnI-like domain"/>
    <property type="match status" value="2"/>
</dbReference>
<evidence type="ECO:0000256" key="3">
    <source>
        <dbReference type="ARBA" id="ARBA00022729"/>
    </source>
</evidence>